<proteinExistence type="predicted"/>
<accession>A0A853HZH1</accession>
<dbReference type="Proteomes" id="UP000569732">
    <property type="component" value="Unassembled WGS sequence"/>
</dbReference>
<dbReference type="AlphaFoldDB" id="A0A853HZH1"/>
<dbReference type="EMBL" id="JACCKB010000007">
    <property type="protein sequence ID" value="NYZ65759.1"/>
    <property type="molecule type" value="Genomic_DNA"/>
</dbReference>
<keyword evidence="2" id="KW-1185">Reference proteome</keyword>
<gene>
    <name evidence="1" type="ORF">H0A36_07015</name>
</gene>
<sequence>MNKLSVDTWYAKIGLVSWDFQLKLDNKEQNEKKQNILLMHKFFQIVKELGDFASPSLISFTTTSQGDDTKVFDSYSESEVLGYFRNCDDIEEVNIDLDLNCISSNDEDCEIKQGATLWLQYEKETERVSPVRLVVVLHVDLYSPVTKGKYRDNEELASKNGPRLTSFLSRIVANLNGQLMDIDAPGYSEVVNEYGFISK</sequence>
<protein>
    <submittedName>
        <fullName evidence="1">Uncharacterized protein</fullName>
    </submittedName>
</protein>
<organism evidence="1 2">
    <name type="scientific">Spartinivicinus marinus</name>
    <dbReference type="NCBI Taxonomy" id="2994442"/>
    <lineage>
        <taxon>Bacteria</taxon>
        <taxon>Pseudomonadati</taxon>
        <taxon>Pseudomonadota</taxon>
        <taxon>Gammaproteobacteria</taxon>
        <taxon>Oceanospirillales</taxon>
        <taxon>Zooshikellaceae</taxon>
        <taxon>Spartinivicinus</taxon>
    </lineage>
</organism>
<name>A0A853HZH1_9GAMM</name>
<evidence type="ECO:0000313" key="1">
    <source>
        <dbReference type="EMBL" id="NYZ65759.1"/>
    </source>
</evidence>
<dbReference type="RefSeq" id="WP_180567783.1">
    <property type="nucleotide sequence ID" value="NZ_JACCKB010000007.1"/>
</dbReference>
<evidence type="ECO:0000313" key="2">
    <source>
        <dbReference type="Proteomes" id="UP000569732"/>
    </source>
</evidence>
<comment type="caution">
    <text evidence="1">The sequence shown here is derived from an EMBL/GenBank/DDBJ whole genome shotgun (WGS) entry which is preliminary data.</text>
</comment>
<reference evidence="1 2" key="1">
    <citation type="submission" date="2020-07" db="EMBL/GenBank/DDBJ databases">
        <title>Endozoicomonas sp. nov., isolated from sediment.</title>
        <authorList>
            <person name="Gu T."/>
        </authorList>
    </citation>
    <scope>NUCLEOTIDE SEQUENCE [LARGE SCALE GENOMIC DNA]</scope>
    <source>
        <strain evidence="1 2">SM1973</strain>
    </source>
</reference>